<keyword evidence="1" id="KW-0812">Transmembrane</keyword>
<dbReference type="Proteomes" id="UP001341840">
    <property type="component" value="Unassembled WGS sequence"/>
</dbReference>
<keyword evidence="1" id="KW-0472">Membrane</keyword>
<keyword evidence="1" id="KW-1133">Transmembrane helix</keyword>
<dbReference type="EMBL" id="JASCZI010243982">
    <property type="protein sequence ID" value="MED6213792.1"/>
    <property type="molecule type" value="Genomic_DNA"/>
</dbReference>
<sequence length="271" mass="30179">MVNLHGLLAVIVLSLRACAFMILSMFALHLFSNDFFFSSVFCFSSPVSSSSFNTLPLLQSCRHKLLLVTLIQLSNSIFINCVHHAQHLIAPFLKPLQKGRVLHNLLVISSPLLVEWCQSGSAVVEEHDGGDDGVKRKRVTRRFPVVVVVDERVQELTTMRDNRCVGSGGAEDGVGGGRQLSRRRRKISLYDGGGSVQDDSGAEEEEWRWEAYDSRTFGPVQITDIVGRVIYCLRSAVEHGRVQNSQSSMQQDLPVLEVELDVDEMAKNHKA</sequence>
<dbReference type="PANTHER" id="PTHR47040">
    <property type="entry name" value="OSJNBA0068L06.9 PROTEIN"/>
    <property type="match status" value="1"/>
</dbReference>
<keyword evidence="3" id="KW-1185">Reference proteome</keyword>
<evidence type="ECO:0000313" key="3">
    <source>
        <dbReference type="Proteomes" id="UP001341840"/>
    </source>
</evidence>
<organism evidence="2 3">
    <name type="scientific">Stylosanthes scabra</name>
    <dbReference type="NCBI Taxonomy" id="79078"/>
    <lineage>
        <taxon>Eukaryota</taxon>
        <taxon>Viridiplantae</taxon>
        <taxon>Streptophyta</taxon>
        <taxon>Embryophyta</taxon>
        <taxon>Tracheophyta</taxon>
        <taxon>Spermatophyta</taxon>
        <taxon>Magnoliopsida</taxon>
        <taxon>eudicotyledons</taxon>
        <taxon>Gunneridae</taxon>
        <taxon>Pentapetalae</taxon>
        <taxon>rosids</taxon>
        <taxon>fabids</taxon>
        <taxon>Fabales</taxon>
        <taxon>Fabaceae</taxon>
        <taxon>Papilionoideae</taxon>
        <taxon>50 kb inversion clade</taxon>
        <taxon>dalbergioids sensu lato</taxon>
        <taxon>Dalbergieae</taxon>
        <taxon>Pterocarpus clade</taxon>
        <taxon>Stylosanthes</taxon>
    </lineage>
</organism>
<comment type="caution">
    <text evidence="2">The sequence shown here is derived from an EMBL/GenBank/DDBJ whole genome shotgun (WGS) entry which is preliminary data.</text>
</comment>
<accession>A0ABU6YTQ5</accession>
<protein>
    <submittedName>
        <fullName evidence="2">Uncharacterized protein</fullName>
    </submittedName>
</protein>
<proteinExistence type="predicted"/>
<gene>
    <name evidence="2" type="ORF">PIB30_096793</name>
</gene>
<evidence type="ECO:0000313" key="2">
    <source>
        <dbReference type="EMBL" id="MED6213792.1"/>
    </source>
</evidence>
<name>A0ABU6YTQ5_9FABA</name>
<dbReference type="InterPro" id="IPR053307">
    <property type="entry name" value="Mitochondrial_IM_protease"/>
</dbReference>
<evidence type="ECO:0000256" key="1">
    <source>
        <dbReference type="SAM" id="Phobius"/>
    </source>
</evidence>
<reference evidence="2 3" key="1">
    <citation type="journal article" date="2023" name="Plants (Basel)">
        <title>Bridging the Gap: Combining Genomics and Transcriptomics Approaches to Understand Stylosanthes scabra, an Orphan Legume from the Brazilian Caatinga.</title>
        <authorList>
            <person name="Ferreira-Neto J.R.C."/>
            <person name="da Silva M.D."/>
            <person name="Binneck E."/>
            <person name="de Melo N.F."/>
            <person name="da Silva R.H."/>
            <person name="de Melo A.L.T.M."/>
            <person name="Pandolfi V."/>
            <person name="Bustamante F.O."/>
            <person name="Brasileiro-Vidal A.C."/>
            <person name="Benko-Iseppon A.M."/>
        </authorList>
    </citation>
    <scope>NUCLEOTIDE SEQUENCE [LARGE SCALE GENOMIC DNA]</scope>
    <source>
        <tissue evidence="2">Leaves</tissue>
    </source>
</reference>
<feature type="transmembrane region" description="Helical" evidence="1">
    <location>
        <begin position="7"/>
        <end position="29"/>
    </location>
</feature>
<dbReference type="PANTHER" id="PTHR47040:SF1">
    <property type="entry name" value="MITOCHONDRIAL ATP-INDEPENDENT INNER MEMBRANE PROTEASE SUBUNIT 2"/>
    <property type="match status" value="1"/>
</dbReference>